<dbReference type="Pfam" id="PF07653">
    <property type="entry name" value="SH3_2"/>
    <property type="match status" value="1"/>
</dbReference>
<dbReference type="PANTHER" id="PTHR13847">
    <property type="entry name" value="SARCOSINE DEHYDROGENASE-RELATED"/>
    <property type="match status" value="1"/>
</dbReference>
<dbReference type="EMBL" id="JAVHNR010000003">
    <property type="protein sequence ID" value="KAK6348567.1"/>
    <property type="molecule type" value="Genomic_DNA"/>
</dbReference>
<proteinExistence type="predicted"/>
<feature type="compositionally biased region" description="Basic and acidic residues" evidence="3">
    <location>
        <begin position="419"/>
        <end position="440"/>
    </location>
</feature>
<dbReference type="Gene3D" id="3.50.50.60">
    <property type="entry name" value="FAD/NAD(P)-binding domain"/>
    <property type="match status" value="1"/>
</dbReference>
<accession>A0AAN8RPN4</accession>
<evidence type="ECO:0000259" key="4">
    <source>
        <dbReference type="PROSITE" id="PS50002"/>
    </source>
</evidence>
<organism evidence="5 6">
    <name type="scientific">Orbilia javanica</name>
    <dbReference type="NCBI Taxonomy" id="47235"/>
    <lineage>
        <taxon>Eukaryota</taxon>
        <taxon>Fungi</taxon>
        <taxon>Dikarya</taxon>
        <taxon>Ascomycota</taxon>
        <taxon>Pezizomycotina</taxon>
        <taxon>Orbiliomycetes</taxon>
        <taxon>Orbiliales</taxon>
        <taxon>Orbiliaceae</taxon>
        <taxon>Orbilia</taxon>
    </lineage>
</organism>
<evidence type="ECO:0000256" key="3">
    <source>
        <dbReference type="SAM" id="MobiDB-lite"/>
    </source>
</evidence>
<reference evidence="5 6" key="1">
    <citation type="submission" date="2019-10" db="EMBL/GenBank/DDBJ databases">
        <authorList>
            <person name="Palmer J.M."/>
        </authorList>
    </citation>
    <scope>NUCLEOTIDE SEQUENCE [LARGE SCALE GENOMIC DNA]</scope>
    <source>
        <strain evidence="5 6">TWF718</strain>
    </source>
</reference>
<keyword evidence="6" id="KW-1185">Reference proteome</keyword>
<dbReference type="AlphaFoldDB" id="A0AAN8RPN4"/>
<keyword evidence="1 2" id="KW-0728">SH3 domain</keyword>
<dbReference type="InterPro" id="IPR006076">
    <property type="entry name" value="FAD-dep_OxRdtase"/>
</dbReference>
<dbReference type="PANTHER" id="PTHR13847:SF260">
    <property type="entry name" value="FAD DEPENDENT OXIDOREDUCTASE DOMAIN-CONTAINING PROTEIN"/>
    <property type="match status" value="1"/>
</dbReference>
<evidence type="ECO:0000313" key="6">
    <source>
        <dbReference type="Proteomes" id="UP001313282"/>
    </source>
</evidence>
<dbReference type="Gene3D" id="3.30.9.10">
    <property type="entry name" value="D-Amino Acid Oxidase, subunit A, domain 2"/>
    <property type="match status" value="1"/>
</dbReference>
<dbReference type="InterPro" id="IPR001452">
    <property type="entry name" value="SH3_domain"/>
</dbReference>
<dbReference type="SMART" id="SM00326">
    <property type="entry name" value="SH3"/>
    <property type="match status" value="1"/>
</dbReference>
<sequence>MRDAIYPVRAQMSALTPPKSLISNPLTHTYGLVDGERSKAEYLVQEDVHADGTGGAFLLGGGRKYAKNQGVGVTDDNNVDTGVSDYLRSSVGKYFDAERGYPSADKGSMCDAQYMWSGIMGFSADERPWVGKVPGTEGQYILAGFEGHGMAYTTGSAKALAEILRHRYPVLPDEVYSKYWNRNICMALYNYKAQNTAEMENVLVRGRELTIETGDVVEVIEKGHNGWWFGCVIKSSDQSNLNTFGWFPSNFVEELPHGHARGGFEPSMYASLQEYPEDIFQWFPKSFAITEERLNNARDIMGSSDLDALRGQARGSVSFTKDSAEEKEENMYKEMLYERYKLQFAVKLAECGKDEDNIFPTLESSALTNIEQKYLDAPAHIIRKAKLAKPLKQLSKLSGTETHTIDQARISSILSRLSHSKDEDSGSTKDKERKERNSAHKAELRALFKEKIKEMKKELQATPCERRTVACNKCQCGEIIVRDFATETSSPLVKDLRASQTLERHPLVAGLKAEENKEGEDWVMIVNEKRYI</sequence>
<dbReference type="InterPro" id="IPR036028">
    <property type="entry name" value="SH3-like_dom_sf"/>
</dbReference>
<evidence type="ECO:0000313" key="5">
    <source>
        <dbReference type="EMBL" id="KAK6348567.1"/>
    </source>
</evidence>
<feature type="domain" description="SH3" evidence="4">
    <location>
        <begin position="180"/>
        <end position="257"/>
    </location>
</feature>
<protein>
    <recommendedName>
        <fullName evidence="4">SH3 domain-containing protein</fullName>
    </recommendedName>
</protein>
<feature type="region of interest" description="Disordered" evidence="3">
    <location>
        <begin position="416"/>
        <end position="440"/>
    </location>
</feature>
<dbReference type="Gene3D" id="2.30.30.40">
    <property type="entry name" value="SH3 Domains"/>
    <property type="match status" value="1"/>
</dbReference>
<dbReference type="GO" id="GO:0005737">
    <property type="term" value="C:cytoplasm"/>
    <property type="evidence" value="ECO:0007669"/>
    <property type="project" value="TreeGrafter"/>
</dbReference>
<dbReference type="SUPFAM" id="SSF50044">
    <property type="entry name" value="SH3-domain"/>
    <property type="match status" value="1"/>
</dbReference>
<comment type="caution">
    <text evidence="5">The sequence shown here is derived from an EMBL/GenBank/DDBJ whole genome shotgun (WGS) entry which is preliminary data.</text>
</comment>
<evidence type="ECO:0000256" key="1">
    <source>
        <dbReference type="ARBA" id="ARBA00022443"/>
    </source>
</evidence>
<dbReference type="Pfam" id="PF01266">
    <property type="entry name" value="DAO"/>
    <property type="match status" value="1"/>
</dbReference>
<evidence type="ECO:0000256" key="2">
    <source>
        <dbReference type="PROSITE-ProRule" id="PRU00192"/>
    </source>
</evidence>
<name>A0AAN8RPN4_9PEZI</name>
<dbReference type="PRINTS" id="PR00452">
    <property type="entry name" value="SH3DOMAIN"/>
</dbReference>
<dbReference type="InterPro" id="IPR036188">
    <property type="entry name" value="FAD/NAD-bd_sf"/>
</dbReference>
<dbReference type="PROSITE" id="PS50002">
    <property type="entry name" value="SH3"/>
    <property type="match status" value="1"/>
</dbReference>
<dbReference type="Proteomes" id="UP001313282">
    <property type="component" value="Unassembled WGS sequence"/>
</dbReference>
<gene>
    <name evidence="5" type="ORF">TWF718_006355</name>
</gene>